<dbReference type="Proteomes" id="UP000504633">
    <property type="component" value="Unplaced"/>
</dbReference>
<dbReference type="RefSeq" id="XP_023173240.1">
    <property type="nucleotide sequence ID" value="XM_023317472.2"/>
</dbReference>
<organism evidence="2 3">
    <name type="scientific">Drosophila hydei</name>
    <name type="common">Fruit fly</name>
    <dbReference type="NCBI Taxonomy" id="7224"/>
    <lineage>
        <taxon>Eukaryota</taxon>
        <taxon>Metazoa</taxon>
        <taxon>Ecdysozoa</taxon>
        <taxon>Arthropoda</taxon>
        <taxon>Hexapoda</taxon>
        <taxon>Insecta</taxon>
        <taxon>Pterygota</taxon>
        <taxon>Neoptera</taxon>
        <taxon>Endopterygota</taxon>
        <taxon>Diptera</taxon>
        <taxon>Brachycera</taxon>
        <taxon>Muscomorpha</taxon>
        <taxon>Ephydroidea</taxon>
        <taxon>Drosophilidae</taxon>
        <taxon>Drosophila</taxon>
    </lineage>
</organism>
<dbReference type="GeneID" id="111601056"/>
<dbReference type="AlphaFoldDB" id="A0A6J1M8J9"/>
<evidence type="ECO:0000256" key="1">
    <source>
        <dbReference type="SAM" id="MobiDB-lite"/>
    </source>
</evidence>
<evidence type="ECO:0000313" key="2">
    <source>
        <dbReference type="Proteomes" id="UP000504633"/>
    </source>
</evidence>
<gene>
    <name evidence="3" type="primary">LOC111601056</name>
</gene>
<feature type="region of interest" description="Disordered" evidence="1">
    <location>
        <begin position="42"/>
        <end position="103"/>
    </location>
</feature>
<evidence type="ECO:0000313" key="3">
    <source>
        <dbReference type="RefSeq" id="XP_023173240.1"/>
    </source>
</evidence>
<accession>A0A6J1M8J9</accession>
<dbReference type="KEGG" id="dhe:111601056"/>
<keyword evidence="2" id="KW-1185">Reference proteome</keyword>
<reference evidence="3" key="1">
    <citation type="submission" date="2025-08" db="UniProtKB">
        <authorList>
            <consortium name="RefSeq"/>
        </authorList>
    </citation>
    <scope>IDENTIFICATION</scope>
    <source>
        <strain evidence="3">15085-1641.00</strain>
        <tissue evidence="3">Whole body</tissue>
    </source>
</reference>
<feature type="compositionally biased region" description="Basic and acidic residues" evidence="1">
    <location>
        <begin position="88"/>
        <end position="103"/>
    </location>
</feature>
<feature type="compositionally biased region" description="Basic and acidic residues" evidence="1">
    <location>
        <begin position="52"/>
        <end position="81"/>
    </location>
</feature>
<sequence>MERFPKIAALSLRNGFQVLCANVRLSAVRYLKSIEFHEQNCPTKQESFGPRCKGDKKGAKGEKEGEKKGEKKSKKKDDKKLGAKSQKKKDSPKDGQKDPCKKK</sequence>
<name>A0A6J1M8J9_DROHY</name>
<proteinExistence type="predicted"/>
<protein>
    <submittedName>
        <fullName evidence="3">Uncharacterized protein LOC111601056 isoform X1</fullName>
    </submittedName>
</protein>